<proteinExistence type="predicted"/>
<evidence type="ECO:0000313" key="1">
    <source>
        <dbReference type="EMBL" id="KAK1590901.1"/>
    </source>
</evidence>
<dbReference type="Proteomes" id="UP001230504">
    <property type="component" value="Unassembled WGS sequence"/>
</dbReference>
<accession>A0AAD8PZK1</accession>
<organism evidence="1 2">
    <name type="scientific">Colletotrichum navitas</name>
    <dbReference type="NCBI Taxonomy" id="681940"/>
    <lineage>
        <taxon>Eukaryota</taxon>
        <taxon>Fungi</taxon>
        <taxon>Dikarya</taxon>
        <taxon>Ascomycota</taxon>
        <taxon>Pezizomycotina</taxon>
        <taxon>Sordariomycetes</taxon>
        <taxon>Hypocreomycetidae</taxon>
        <taxon>Glomerellales</taxon>
        <taxon>Glomerellaceae</taxon>
        <taxon>Colletotrichum</taxon>
        <taxon>Colletotrichum graminicola species complex</taxon>
    </lineage>
</organism>
<sequence>MCHPWSVLSGRLNVTPEHRGERTCIWGACVVYNLVSCSSVAAGDMTWAKLTDSKRGPVTSLAIESANLPFNSLSWGYELKGLEHEGRPYTCSVLGCGVAGQPGVIHRAHITRKGLTHLPGRIWRLSFRISVQPKVLRLGCLEAASPRTAKRH</sequence>
<name>A0AAD8PZK1_9PEZI</name>
<dbReference type="EMBL" id="JAHLJV010000028">
    <property type="protein sequence ID" value="KAK1590901.1"/>
    <property type="molecule type" value="Genomic_DNA"/>
</dbReference>
<gene>
    <name evidence="1" type="ORF">LY79DRAFT_659240</name>
</gene>
<dbReference type="RefSeq" id="XP_060414368.1">
    <property type="nucleotide sequence ID" value="XM_060562741.1"/>
</dbReference>
<protein>
    <submittedName>
        <fullName evidence="1">Uncharacterized protein</fullName>
    </submittedName>
</protein>
<evidence type="ECO:0000313" key="2">
    <source>
        <dbReference type="Proteomes" id="UP001230504"/>
    </source>
</evidence>
<dbReference type="GeneID" id="85446981"/>
<reference evidence="1" key="1">
    <citation type="submission" date="2021-06" db="EMBL/GenBank/DDBJ databases">
        <title>Comparative genomics, transcriptomics and evolutionary studies reveal genomic signatures of adaptation to plant cell wall in hemibiotrophic fungi.</title>
        <authorList>
            <consortium name="DOE Joint Genome Institute"/>
            <person name="Baroncelli R."/>
            <person name="Diaz J.F."/>
            <person name="Benocci T."/>
            <person name="Peng M."/>
            <person name="Battaglia E."/>
            <person name="Haridas S."/>
            <person name="Andreopoulos W."/>
            <person name="Labutti K."/>
            <person name="Pangilinan J."/>
            <person name="Floch G.L."/>
            <person name="Makela M.R."/>
            <person name="Henrissat B."/>
            <person name="Grigoriev I.V."/>
            <person name="Crouch J.A."/>
            <person name="De Vries R.P."/>
            <person name="Sukno S.A."/>
            <person name="Thon M.R."/>
        </authorList>
    </citation>
    <scope>NUCLEOTIDE SEQUENCE</scope>
    <source>
        <strain evidence="1">CBS 125086</strain>
    </source>
</reference>
<dbReference type="AlphaFoldDB" id="A0AAD8PZK1"/>
<keyword evidence="2" id="KW-1185">Reference proteome</keyword>
<comment type="caution">
    <text evidence="1">The sequence shown here is derived from an EMBL/GenBank/DDBJ whole genome shotgun (WGS) entry which is preliminary data.</text>
</comment>